<dbReference type="PANTHER" id="PTHR38731:SF1">
    <property type="entry name" value="FECR PROTEIN DOMAIN-CONTAINING PROTEIN"/>
    <property type="match status" value="1"/>
</dbReference>
<keyword evidence="4" id="KW-1185">Reference proteome</keyword>
<sequence length="141" mass="15382">MKQILLLCLISITLWSAESVAVLDNLKNEVGIRRGGDVITPSGSGEELYRGDIIFTGSDGALSILFNDGSTVALGNKSVLKIDDYLFEPSRKKYRFDLFLKEGSAIVETGKIGKVSPKSVTFRVPEGTIGVRGTRFFVKVH</sequence>
<evidence type="ECO:0000313" key="4">
    <source>
        <dbReference type="Proteomes" id="UP001447842"/>
    </source>
</evidence>
<protein>
    <submittedName>
        <fullName evidence="3">FecR domain-containing protein</fullName>
    </submittedName>
</protein>
<proteinExistence type="predicted"/>
<dbReference type="Pfam" id="PF04773">
    <property type="entry name" value="FecR"/>
    <property type="match status" value="1"/>
</dbReference>
<evidence type="ECO:0000313" key="3">
    <source>
        <dbReference type="EMBL" id="XAU15731.1"/>
    </source>
</evidence>
<dbReference type="PANTHER" id="PTHR38731">
    <property type="entry name" value="LIPL45-RELATED LIPOPROTEIN-RELATED"/>
    <property type="match status" value="1"/>
</dbReference>
<name>A0ABZ3HB34_9BACT</name>
<gene>
    <name evidence="3" type="ORF">WCY31_03285</name>
</gene>
<feature type="chain" id="PRO_5047000314" evidence="1">
    <location>
        <begin position="22"/>
        <end position="141"/>
    </location>
</feature>
<dbReference type="RefSeq" id="WP_345973098.1">
    <property type="nucleotide sequence ID" value="NZ_CP147920.1"/>
</dbReference>
<feature type="signal peptide" evidence="1">
    <location>
        <begin position="1"/>
        <end position="21"/>
    </location>
</feature>
<dbReference type="Proteomes" id="UP001447842">
    <property type="component" value="Chromosome"/>
</dbReference>
<organism evidence="3 4">
    <name type="scientific">Sulfurimonas diazotrophicus</name>
    <dbReference type="NCBI Taxonomy" id="3131939"/>
    <lineage>
        <taxon>Bacteria</taxon>
        <taxon>Pseudomonadati</taxon>
        <taxon>Campylobacterota</taxon>
        <taxon>Epsilonproteobacteria</taxon>
        <taxon>Campylobacterales</taxon>
        <taxon>Sulfurimonadaceae</taxon>
        <taxon>Sulfurimonas</taxon>
    </lineage>
</organism>
<keyword evidence="1" id="KW-0732">Signal</keyword>
<evidence type="ECO:0000256" key="1">
    <source>
        <dbReference type="SAM" id="SignalP"/>
    </source>
</evidence>
<dbReference type="Gene3D" id="2.60.120.1440">
    <property type="match status" value="1"/>
</dbReference>
<dbReference type="InterPro" id="IPR006860">
    <property type="entry name" value="FecR"/>
</dbReference>
<evidence type="ECO:0000259" key="2">
    <source>
        <dbReference type="Pfam" id="PF04773"/>
    </source>
</evidence>
<accession>A0ABZ3HB34</accession>
<dbReference type="EMBL" id="CP147920">
    <property type="protein sequence ID" value="XAU15731.1"/>
    <property type="molecule type" value="Genomic_DNA"/>
</dbReference>
<reference evidence="3 4" key="1">
    <citation type="submission" date="2024-03" db="EMBL/GenBank/DDBJ databases">
        <title>Sulfurimonas sp. HSL3-1.</title>
        <authorList>
            <person name="Wang S."/>
        </authorList>
    </citation>
    <scope>NUCLEOTIDE SEQUENCE [LARGE SCALE GENOMIC DNA]</scope>
    <source>
        <strain evidence="3 4">HSL3-1</strain>
    </source>
</reference>
<feature type="domain" description="FecR protein" evidence="2">
    <location>
        <begin position="53"/>
        <end position="139"/>
    </location>
</feature>